<dbReference type="EMBL" id="OX597828">
    <property type="protein sequence ID" value="CAI9733845.1"/>
    <property type="molecule type" value="Genomic_DNA"/>
</dbReference>
<keyword evidence="3" id="KW-1185">Reference proteome</keyword>
<reference evidence="2" key="1">
    <citation type="submission" date="2023-08" db="EMBL/GenBank/DDBJ databases">
        <authorList>
            <person name="Alioto T."/>
            <person name="Alioto T."/>
            <person name="Gomez Garrido J."/>
        </authorList>
    </citation>
    <scope>NUCLEOTIDE SEQUENCE</scope>
</reference>
<accession>A0AA36BG81</accession>
<keyword evidence="1" id="KW-0732">Signal</keyword>
<name>A0AA36BG81_OCTVU</name>
<gene>
    <name evidence="2" type="ORF">OCTVUL_1B022239</name>
</gene>
<evidence type="ECO:0000313" key="3">
    <source>
        <dbReference type="Proteomes" id="UP001162480"/>
    </source>
</evidence>
<feature type="signal peptide" evidence="1">
    <location>
        <begin position="1"/>
        <end position="16"/>
    </location>
</feature>
<dbReference type="AlphaFoldDB" id="A0AA36BG81"/>
<sequence>MVLVVAVVAIAAAVHAVYVANVAVGNLLTSTGVEAEVGEGKPTARLHRVQCHCKLSSGRSNLISFSFDIYQFSIELLLDITEQSTEISEVSQFD</sequence>
<protein>
    <recommendedName>
        <fullName evidence="4">Secreted protein</fullName>
    </recommendedName>
</protein>
<evidence type="ECO:0000256" key="1">
    <source>
        <dbReference type="SAM" id="SignalP"/>
    </source>
</evidence>
<evidence type="ECO:0000313" key="2">
    <source>
        <dbReference type="EMBL" id="CAI9733845.1"/>
    </source>
</evidence>
<feature type="chain" id="PRO_5041352519" description="Secreted protein" evidence="1">
    <location>
        <begin position="17"/>
        <end position="94"/>
    </location>
</feature>
<evidence type="ECO:0008006" key="4">
    <source>
        <dbReference type="Google" id="ProtNLM"/>
    </source>
</evidence>
<organism evidence="2 3">
    <name type="scientific">Octopus vulgaris</name>
    <name type="common">Common octopus</name>
    <dbReference type="NCBI Taxonomy" id="6645"/>
    <lineage>
        <taxon>Eukaryota</taxon>
        <taxon>Metazoa</taxon>
        <taxon>Spiralia</taxon>
        <taxon>Lophotrochozoa</taxon>
        <taxon>Mollusca</taxon>
        <taxon>Cephalopoda</taxon>
        <taxon>Coleoidea</taxon>
        <taxon>Octopodiformes</taxon>
        <taxon>Octopoda</taxon>
        <taxon>Incirrata</taxon>
        <taxon>Octopodidae</taxon>
        <taxon>Octopus</taxon>
    </lineage>
</organism>
<proteinExistence type="predicted"/>
<dbReference type="Proteomes" id="UP001162480">
    <property type="component" value="Chromosome 15"/>
</dbReference>